<comment type="subunit">
    <text evidence="5">Homodimer; the beta-strands of each monomer intercalate to form a hydrophobic core, while the alpha-helices form wings that extend away from the core.</text>
</comment>
<comment type="subcellular location">
    <subcellularLocation>
        <location evidence="5">Cytoplasm</location>
    </subcellularLocation>
</comment>
<evidence type="ECO:0000256" key="5">
    <source>
        <dbReference type="HAMAP-Rule" id="MF_00167"/>
    </source>
</evidence>
<dbReference type="EMBL" id="JAFREP010000016">
    <property type="protein sequence ID" value="MBO1320243.1"/>
    <property type="molecule type" value="Genomic_DNA"/>
</dbReference>
<keyword evidence="5" id="KW-1005">Bacterial flagellum biogenesis</keyword>
<dbReference type="FunFam" id="2.60.40.4380:FF:000002">
    <property type="entry name" value="Translational regulator CsrA"/>
    <property type="match status" value="1"/>
</dbReference>
<dbReference type="GO" id="GO:0044781">
    <property type="term" value="P:bacterial-type flagellum organization"/>
    <property type="evidence" value="ECO:0007669"/>
    <property type="project" value="UniProtKB-KW"/>
</dbReference>
<keyword evidence="7" id="KW-1185">Reference proteome</keyword>
<dbReference type="InterPro" id="IPR036107">
    <property type="entry name" value="CsrA_sf"/>
</dbReference>
<dbReference type="InterPro" id="IPR003751">
    <property type="entry name" value="CsrA"/>
</dbReference>
<dbReference type="Proteomes" id="UP000664417">
    <property type="component" value="Unassembled WGS sequence"/>
</dbReference>
<dbReference type="AlphaFoldDB" id="A0A8J7QL53"/>
<dbReference type="SUPFAM" id="SSF117130">
    <property type="entry name" value="CsrA-like"/>
    <property type="match status" value="1"/>
</dbReference>
<gene>
    <name evidence="5 6" type="primary">csrA</name>
    <name evidence="6" type="ORF">J3U88_17340</name>
</gene>
<dbReference type="RefSeq" id="WP_207860197.1">
    <property type="nucleotide sequence ID" value="NZ_JAFREP010000016.1"/>
</dbReference>
<dbReference type="GO" id="GO:0006402">
    <property type="term" value="P:mRNA catabolic process"/>
    <property type="evidence" value="ECO:0007669"/>
    <property type="project" value="InterPro"/>
</dbReference>
<dbReference type="HAMAP" id="MF_00167">
    <property type="entry name" value="CsrA"/>
    <property type="match status" value="1"/>
</dbReference>
<comment type="caution">
    <text evidence="6">The sequence shown here is derived from an EMBL/GenBank/DDBJ whole genome shotgun (WGS) entry which is preliminary data.</text>
</comment>
<keyword evidence="1 5" id="KW-0963">Cytoplasm</keyword>
<evidence type="ECO:0000256" key="3">
    <source>
        <dbReference type="ARBA" id="ARBA00022845"/>
    </source>
</evidence>
<comment type="similarity">
    <text evidence="5">Belongs to the CsrA/RsmA family.</text>
</comment>
<sequence length="80" mass="8941">MLVFSRKKDDGIVIGSDIEIKIISIGRDTVKIGISAPRHVTIHRKEIYLAIEEENRKAAAKSISASQLDLIKSLVQKKKK</sequence>
<comment type="function">
    <text evidence="5">A translational regulator that binds mRNA to regulate translation initiation and/or mRNA stability. Usually binds in the 5'-UTR at or near the Shine-Dalgarno sequence preventing ribosome-binding, thus repressing translation. Its main target seems to be the major flagellin gene, while its function is anatagonized by FliW.</text>
</comment>
<evidence type="ECO:0000313" key="6">
    <source>
        <dbReference type="EMBL" id="MBO1320243.1"/>
    </source>
</evidence>
<evidence type="ECO:0000256" key="2">
    <source>
        <dbReference type="ARBA" id="ARBA00022491"/>
    </source>
</evidence>
<name>A0A8J7QL53_9BACT</name>
<dbReference type="GO" id="GO:0048027">
    <property type="term" value="F:mRNA 5'-UTR binding"/>
    <property type="evidence" value="ECO:0007669"/>
    <property type="project" value="UniProtKB-UniRule"/>
</dbReference>
<keyword evidence="4 5" id="KW-0694">RNA-binding</keyword>
<dbReference type="PANTHER" id="PTHR34984">
    <property type="entry name" value="CARBON STORAGE REGULATOR"/>
    <property type="match status" value="1"/>
</dbReference>
<dbReference type="NCBIfam" id="TIGR00202">
    <property type="entry name" value="csrA"/>
    <property type="match status" value="1"/>
</dbReference>
<reference evidence="6" key="1">
    <citation type="submission" date="2021-03" db="EMBL/GenBank/DDBJ databases">
        <authorList>
            <person name="Wang G."/>
        </authorList>
    </citation>
    <scope>NUCLEOTIDE SEQUENCE</scope>
    <source>
        <strain evidence="6">KCTC 12899</strain>
    </source>
</reference>
<dbReference type="Gene3D" id="2.60.40.4380">
    <property type="entry name" value="Translational regulator CsrA"/>
    <property type="match status" value="1"/>
</dbReference>
<dbReference type="Pfam" id="PF02599">
    <property type="entry name" value="CsrA"/>
    <property type="match status" value="1"/>
</dbReference>
<protein>
    <recommendedName>
        <fullName evidence="5">Translational regulator CsrA</fullName>
    </recommendedName>
</protein>
<evidence type="ECO:0000256" key="1">
    <source>
        <dbReference type="ARBA" id="ARBA00022490"/>
    </source>
</evidence>
<keyword evidence="3 5" id="KW-0810">Translation regulation</keyword>
<organism evidence="6 7">
    <name type="scientific">Acanthopleuribacter pedis</name>
    <dbReference type="NCBI Taxonomy" id="442870"/>
    <lineage>
        <taxon>Bacteria</taxon>
        <taxon>Pseudomonadati</taxon>
        <taxon>Acidobacteriota</taxon>
        <taxon>Holophagae</taxon>
        <taxon>Acanthopleuribacterales</taxon>
        <taxon>Acanthopleuribacteraceae</taxon>
        <taxon>Acanthopleuribacter</taxon>
    </lineage>
</organism>
<dbReference type="GO" id="GO:0006109">
    <property type="term" value="P:regulation of carbohydrate metabolic process"/>
    <property type="evidence" value="ECO:0007669"/>
    <property type="project" value="InterPro"/>
</dbReference>
<keyword evidence="2 5" id="KW-0678">Repressor</keyword>
<evidence type="ECO:0000313" key="7">
    <source>
        <dbReference type="Proteomes" id="UP000664417"/>
    </source>
</evidence>
<dbReference type="GO" id="GO:0005829">
    <property type="term" value="C:cytosol"/>
    <property type="evidence" value="ECO:0007669"/>
    <property type="project" value="TreeGrafter"/>
</dbReference>
<proteinExistence type="inferred from homology"/>
<evidence type="ECO:0000256" key="4">
    <source>
        <dbReference type="ARBA" id="ARBA00022884"/>
    </source>
</evidence>
<dbReference type="GO" id="GO:1902208">
    <property type="term" value="P:regulation of bacterial-type flagellum assembly"/>
    <property type="evidence" value="ECO:0007669"/>
    <property type="project" value="UniProtKB-UniRule"/>
</dbReference>
<dbReference type="PANTHER" id="PTHR34984:SF1">
    <property type="entry name" value="CARBON STORAGE REGULATOR"/>
    <property type="match status" value="1"/>
</dbReference>
<dbReference type="GO" id="GO:0045947">
    <property type="term" value="P:negative regulation of translational initiation"/>
    <property type="evidence" value="ECO:0007669"/>
    <property type="project" value="UniProtKB-UniRule"/>
</dbReference>
<dbReference type="NCBIfam" id="NF002469">
    <property type="entry name" value="PRK01712.1"/>
    <property type="match status" value="1"/>
</dbReference>
<accession>A0A8J7QL53</accession>